<reference evidence="2" key="1">
    <citation type="submission" date="2019-10" db="EMBL/GenBank/DDBJ databases">
        <authorList>
            <consortium name="DOE Joint Genome Institute"/>
            <person name="Kuo A."/>
            <person name="Miyauchi S."/>
            <person name="Kiss E."/>
            <person name="Drula E."/>
            <person name="Kohler A."/>
            <person name="Sanchez-Garcia M."/>
            <person name="Andreopoulos B."/>
            <person name="Barry K.W."/>
            <person name="Bonito G."/>
            <person name="Buee M."/>
            <person name="Carver A."/>
            <person name="Chen C."/>
            <person name="Cichocki N."/>
            <person name="Clum A."/>
            <person name="Culley D."/>
            <person name="Crous P.W."/>
            <person name="Fauchery L."/>
            <person name="Girlanda M."/>
            <person name="Hayes R."/>
            <person name="Keri Z."/>
            <person name="LaButti K."/>
            <person name="Lipzen A."/>
            <person name="Lombard V."/>
            <person name="Magnuson J."/>
            <person name="Maillard F."/>
            <person name="Morin E."/>
            <person name="Murat C."/>
            <person name="Nolan M."/>
            <person name="Ohm R."/>
            <person name="Pangilinan J."/>
            <person name="Pereira M."/>
            <person name="Perotto S."/>
            <person name="Peter M."/>
            <person name="Riley R."/>
            <person name="Sitrit Y."/>
            <person name="Stielow B."/>
            <person name="Szollosi G."/>
            <person name="Zifcakova L."/>
            <person name="Stursova M."/>
            <person name="Spatafora J.W."/>
            <person name="Tedersoo L."/>
            <person name="Vaario L.-M."/>
            <person name="Yamada A."/>
            <person name="Yan M."/>
            <person name="Wang P."/>
            <person name="Xu J."/>
            <person name="Bruns T."/>
            <person name="Baldrian P."/>
            <person name="Vilgalys R."/>
            <person name="Henrissat B."/>
            <person name="Grigoriev I.V."/>
            <person name="Hibbett D."/>
            <person name="Nagy L.G."/>
            <person name="Martin F.M."/>
        </authorList>
    </citation>
    <scope>NUCLEOTIDE SEQUENCE</scope>
    <source>
        <strain evidence="2">Prilba</strain>
    </source>
</reference>
<dbReference type="AlphaFoldDB" id="A0A9P5N131"/>
<organism evidence="2 3">
    <name type="scientific">Russula ochroleuca</name>
    <dbReference type="NCBI Taxonomy" id="152965"/>
    <lineage>
        <taxon>Eukaryota</taxon>
        <taxon>Fungi</taxon>
        <taxon>Dikarya</taxon>
        <taxon>Basidiomycota</taxon>
        <taxon>Agaricomycotina</taxon>
        <taxon>Agaricomycetes</taxon>
        <taxon>Russulales</taxon>
        <taxon>Russulaceae</taxon>
        <taxon>Russula</taxon>
    </lineage>
</organism>
<dbReference type="EMBL" id="WHVB01000004">
    <property type="protein sequence ID" value="KAF8483478.1"/>
    <property type="molecule type" value="Genomic_DNA"/>
</dbReference>
<comment type="caution">
    <text evidence="2">The sequence shown here is derived from an EMBL/GenBank/DDBJ whole genome shotgun (WGS) entry which is preliminary data.</text>
</comment>
<dbReference type="Proteomes" id="UP000759537">
    <property type="component" value="Unassembled WGS sequence"/>
</dbReference>
<proteinExistence type="predicted"/>
<accession>A0A9P5N131</accession>
<name>A0A9P5N131_9AGAM</name>
<feature type="compositionally biased region" description="Low complexity" evidence="1">
    <location>
        <begin position="137"/>
        <end position="146"/>
    </location>
</feature>
<feature type="compositionally biased region" description="Low complexity" evidence="1">
    <location>
        <begin position="58"/>
        <end position="72"/>
    </location>
</feature>
<feature type="region of interest" description="Disordered" evidence="1">
    <location>
        <begin position="1"/>
        <end position="155"/>
    </location>
</feature>
<keyword evidence="3" id="KW-1185">Reference proteome</keyword>
<dbReference type="OrthoDB" id="3261081at2759"/>
<evidence type="ECO:0000256" key="1">
    <source>
        <dbReference type="SAM" id="MobiDB-lite"/>
    </source>
</evidence>
<gene>
    <name evidence="2" type="ORF">DFH94DRAFT_689968</name>
</gene>
<evidence type="ECO:0000313" key="2">
    <source>
        <dbReference type="EMBL" id="KAF8483478.1"/>
    </source>
</evidence>
<reference evidence="2" key="2">
    <citation type="journal article" date="2020" name="Nat. Commun.">
        <title>Large-scale genome sequencing of mycorrhizal fungi provides insights into the early evolution of symbiotic traits.</title>
        <authorList>
            <person name="Miyauchi S."/>
            <person name="Kiss E."/>
            <person name="Kuo A."/>
            <person name="Drula E."/>
            <person name="Kohler A."/>
            <person name="Sanchez-Garcia M."/>
            <person name="Morin E."/>
            <person name="Andreopoulos B."/>
            <person name="Barry K.W."/>
            <person name="Bonito G."/>
            <person name="Buee M."/>
            <person name="Carver A."/>
            <person name="Chen C."/>
            <person name="Cichocki N."/>
            <person name="Clum A."/>
            <person name="Culley D."/>
            <person name="Crous P.W."/>
            <person name="Fauchery L."/>
            <person name="Girlanda M."/>
            <person name="Hayes R.D."/>
            <person name="Keri Z."/>
            <person name="LaButti K."/>
            <person name="Lipzen A."/>
            <person name="Lombard V."/>
            <person name="Magnuson J."/>
            <person name="Maillard F."/>
            <person name="Murat C."/>
            <person name="Nolan M."/>
            <person name="Ohm R.A."/>
            <person name="Pangilinan J."/>
            <person name="Pereira M.F."/>
            <person name="Perotto S."/>
            <person name="Peter M."/>
            <person name="Pfister S."/>
            <person name="Riley R."/>
            <person name="Sitrit Y."/>
            <person name="Stielow J.B."/>
            <person name="Szollosi G."/>
            <person name="Zifcakova L."/>
            <person name="Stursova M."/>
            <person name="Spatafora J.W."/>
            <person name="Tedersoo L."/>
            <person name="Vaario L.M."/>
            <person name="Yamada A."/>
            <person name="Yan M."/>
            <person name="Wang P."/>
            <person name="Xu J."/>
            <person name="Bruns T."/>
            <person name="Baldrian P."/>
            <person name="Vilgalys R."/>
            <person name="Dunand C."/>
            <person name="Henrissat B."/>
            <person name="Grigoriev I.V."/>
            <person name="Hibbett D."/>
            <person name="Nagy L.G."/>
            <person name="Martin F.M."/>
        </authorList>
    </citation>
    <scope>NUCLEOTIDE SEQUENCE</scope>
    <source>
        <strain evidence="2">Prilba</strain>
    </source>
</reference>
<sequence length="304" mass="32881">MSTSGQFLTVPPMSHRSAQHRRDSARAAAQSPRMHHPATRNVASSSRVKIEDTPLGIAVSPSSPLAQSSPARPADDDAHAHTTTTSPSPSPNESPPSIARRRQQVRLAPLAASSPSSPSPTILPAGANPNPNPNSNPTPARSRSPQLQPPQLSPRSIFRAMPFLLRLRAPSSDLVNMTCTSGGPRTHAVLSKSPINKAPQALTYNQTLVCEDAVNAEVLLRLARNDLLERAQQADRRVTALVDEEWRYTIRQTKNGDYNVQVFYSACPAQCESENSNETVDPRKPVALSHVTNVPGLMRVVQSE</sequence>
<feature type="compositionally biased region" description="Low complexity" evidence="1">
    <location>
        <begin position="107"/>
        <end position="129"/>
    </location>
</feature>
<protein>
    <submittedName>
        <fullName evidence="2">Uncharacterized protein</fullName>
    </submittedName>
</protein>
<evidence type="ECO:0000313" key="3">
    <source>
        <dbReference type="Proteomes" id="UP000759537"/>
    </source>
</evidence>